<dbReference type="OrthoDB" id="315432at2"/>
<dbReference type="InterPro" id="IPR011042">
    <property type="entry name" value="6-blade_b-propeller_TolB-like"/>
</dbReference>
<dbReference type="GO" id="GO:0016787">
    <property type="term" value="F:hydrolase activity"/>
    <property type="evidence" value="ECO:0007669"/>
    <property type="project" value="TreeGrafter"/>
</dbReference>
<sequence>MKLIKNSIISFFIMVVSVYFLPSCNQGKIKIGKAYSLGETSSPILRAESKEDPFLSDLKVEMKDLPGHDDVIFDEKNKIAYASGMDGWIWKLDWADGKAIQWVRPPVNPAGMRFSDAKKDKILVCASRLGGESYEEKDRVGLYEVEIGTKKVEPLVLDVPKTEKEEFEKVYSSSERKSVSLKDLNPSNARPISLCNDIAVSDDGDRIYITEPFERENAAMGSGAVPEAIGLFPHGKLWMYDRKKETITLVLTGFTFVDGILLEEAPKGGEVSVVFTETSKFRILRAFINGSDQGRSEVLFENLPGLADGLDRDTEGRIWVGIIKRRSGLINFVHRNPWLKSFLLSLPQKILPISKRTGFLVLDPQGKKALYYSMHDGSKITDISVAVPFEGRVYFPTFDLHARGLYSLPIEDLKIKD</sequence>
<keyword evidence="2" id="KW-1185">Reference proteome</keyword>
<organism evidence="1 2">
    <name type="scientific">Leptospira semungkisensis</name>
    <dbReference type="NCBI Taxonomy" id="2484985"/>
    <lineage>
        <taxon>Bacteria</taxon>
        <taxon>Pseudomonadati</taxon>
        <taxon>Spirochaetota</taxon>
        <taxon>Spirochaetia</taxon>
        <taxon>Leptospirales</taxon>
        <taxon>Leptospiraceae</taxon>
        <taxon>Leptospira</taxon>
    </lineage>
</organism>
<dbReference type="SUPFAM" id="SSF63829">
    <property type="entry name" value="Calcium-dependent phosphotriesterase"/>
    <property type="match status" value="1"/>
</dbReference>
<accession>A0A4R9FLH0</accession>
<evidence type="ECO:0000313" key="2">
    <source>
        <dbReference type="Proteomes" id="UP000297453"/>
    </source>
</evidence>
<evidence type="ECO:0000313" key="1">
    <source>
        <dbReference type="EMBL" id="TGJ99511.1"/>
    </source>
</evidence>
<reference evidence="1" key="1">
    <citation type="journal article" date="2019" name="PLoS Negl. Trop. Dis.">
        <title>Revisiting the worldwide diversity of Leptospira species in the environment.</title>
        <authorList>
            <person name="Vincent A.T."/>
            <person name="Schiettekatte O."/>
            <person name="Bourhy P."/>
            <person name="Veyrier F.J."/>
            <person name="Picardeau M."/>
        </authorList>
    </citation>
    <scope>NUCLEOTIDE SEQUENCE [LARGE SCALE GENOMIC DNA]</scope>
    <source>
        <strain evidence="1">SSS9</strain>
    </source>
</reference>
<protein>
    <submittedName>
        <fullName evidence="1">SMP-30/gluconolaconase/LRE-like region</fullName>
    </submittedName>
</protein>
<dbReference type="PANTHER" id="PTHR10426:SF88">
    <property type="entry name" value="ADIPOCYTE PLASMA MEMBRANE-ASSOCIATED PROTEIN HEMOMUCIN-RELATED"/>
    <property type="match status" value="1"/>
</dbReference>
<dbReference type="Gene3D" id="2.120.10.30">
    <property type="entry name" value="TolB, C-terminal domain"/>
    <property type="match status" value="1"/>
</dbReference>
<dbReference type="GO" id="GO:0012505">
    <property type="term" value="C:endomembrane system"/>
    <property type="evidence" value="ECO:0007669"/>
    <property type="project" value="TreeGrafter"/>
</dbReference>
<dbReference type="AlphaFoldDB" id="A0A4R9FLH0"/>
<dbReference type="PANTHER" id="PTHR10426">
    <property type="entry name" value="STRICTOSIDINE SYNTHASE-RELATED"/>
    <property type="match status" value="1"/>
</dbReference>
<proteinExistence type="predicted"/>
<dbReference type="Proteomes" id="UP000297453">
    <property type="component" value="Unassembled WGS sequence"/>
</dbReference>
<dbReference type="EMBL" id="RQEP01000019">
    <property type="protein sequence ID" value="TGJ99511.1"/>
    <property type="molecule type" value="Genomic_DNA"/>
</dbReference>
<dbReference type="RefSeq" id="WP_135589604.1">
    <property type="nucleotide sequence ID" value="NZ_RQEP01000019.1"/>
</dbReference>
<comment type="caution">
    <text evidence="1">The sequence shown here is derived from an EMBL/GenBank/DDBJ whole genome shotgun (WGS) entry which is preliminary data.</text>
</comment>
<gene>
    <name evidence="1" type="ORF">EHO59_16805</name>
</gene>
<name>A0A4R9FLH0_9LEPT</name>